<evidence type="ECO:0000313" key="1">
    <source>
        <dbReference type="EMBL" id="MBD2505399.1"/>
    </source>
</evidence>
<reference evidence="1 2" key="1">
    <citation type="journal article" date="2020" name="ISME J.">
        <title>Comparative genomics reveals insights into cyanobacterial evolution and habitat adaptation.</title>
        <authorList>
            <person name="Chen M.Y."/>
            <person name="Teng W.K."/>
            <person name="Zhao L."/>
            <person name="Hu C.X."/>
            <person name="Zhou Y.K."/>
            <person name="Han B.P."/>
            <person name="Song L.R."/>
            <person name="Shu W.S."/>
        </authorList>
    </citation>
    <scope>NUCLEOTIDE SEQUENCE [LARGE SCALE GENOMIC DNA]</scope>
    <source>
        <strain evidence="1 2">FACHB-119</strain>
    </source>
</reference>
<sequence length="47" mass="5467">MPDHALMGLAKYAPDFWAWRKRVFYFQTVQSTQESAIDTKLGSEVVF</sequence>
<accession>A0ABR8DFI5</accession>
<gene>
    <name evidence="1" type="ORF">H6G83_33195</name>
</gene>
<dbReference type="EMBL" id="JACJSG010000084">
    <property type="protein sequence ID" value="MBD2505399.1"/>
    <property type="molecule type" value="Genomic_DNA"/>
</dbReference>
<protein>
    <submittedName>
        <fullName evidence="1">Uncharacterized protein</fullName>
    </submittedName>
</protein>
<organism evidence="1 2">
    <name type="scientific">Anabaena azotica FACHB-119</name>
    <dbReference type="NCBI Taxonomy" id="947527"/>
    <lineage>
        <taxon>Bacteria</taxon>
        <taxon>Bacillati</taxon>
        <taxon>Cyanobacteriota</taxon>
        <taxon>Cyanophyceae</taxon>
        <taxon>Nostocales</taxon>
        <taxon>Nostocaceae</taxon>
        <taxon>Anabaena</taxon>
        <taxon>Anabaena azotica</taxon>
    </lineage>
</organism>
<evidence type="ECO:0000313" key="2">
    <source>
        <dbReference type="Proteomes" id="UP000661112"/>
    </source>
</evidence>
<dbReference type="Proteomes" id="UP000661112">
    <property type="component" value="Unassembled WGS sequence"/>
</dbReference>
<keyword evidence="2" id="KW-1185">Reference proteome</keyword>
<name>A0ABR8DFI5_9NOST</name>
<proteinExistence type="predicted"/>
<comment type="caution">
    <text evidence="1">The sequence shown here is derived from an EMBL/GenBank/DDBJ whole genome shotgun (WGS) entry which is preliminary data.</text>
</comment>